<sequence>MTSQRADSSAPPTGISELSVQIFNDLVNTFARLANSSTASGVAASFVTTAVAPAQPAREQEEEVSPQEEDEDEDTSSSAADEVREPSGSHGKKNRPAKAKKVDRSFNNWLLGFGKYMALIRAWHLATHHSNVLRTRLRVRDSAAISYDEEFHRNASSCSETRFLSKRDSGLTGLQDDMFSPNDDISDPDSGTTMPINEDDMGVVHMSPDDNVTEPTEPSLT</sequence>
<evidence type="ECO:0000313" key="1">
    <source>
        <dbReference type="EMBL" id="KAH8003188.1"/>
    </source>
</evidence>
<proteinExistence type="predicted"/>
<keyword evidence="2" id="KW-1185">Reference proteome</keyword>
<dbReference type="EMBL" id="CM037622">
    <property type="protein sequence ID" value="KAH8003188.1"/>
    <property type="molecule type" value="Genomic_DNA"/>
</dbReference>
<dbReference type="Proteomes" id="UP000827872">
    <property type="component" value="Linkage Group LG09"/>
</dbReference>
<gene>
    <name evidence="1" type="ORF">K3G42_014645</name>
</gene>
<accession>A0ACB8FD40</accession>
<evidence type="ECO:0000313" key="2">
    <source>
        <dbReference type="Proteomes" id="UP000827872"/>
    </source>
</evidence>
<comment type="caution">
    <text evidence="1">The sequence shown here is derived from an EMBL/GenBank/DDBJ whole genome shotgun (WGS) entry which is preliminary data.</text>
</comment>
<protein>
    <submittedName>
        <fullName evidence="1">Uncharacterized protein</fullName>
    </submittedName>
</protein>
<name>A0ACB8FD40_9SAUR</name>
<organism evidence="1 2">
    <name type="scientific">Sphaerodactylus townsendi</name>
    <dbReference type="NCBI Taxonomy" id="933632"/>
    <lineage>
        <taxon>Eukaryota</taxon>
        <taxon>Metazoa</taxon>
        <taxon>Chordata</taxon>
        <taxon>Craniata</taxon>
        <taxon>Vertebrata</taxon>
        <taxon>Euteleostomi</taxon>
        <taxon>Lepidosauria</taxon>
        <taxon>Squamata</taxon>
        <taxon>Bifurcata</taxon>
        <taxon>Gekkota</taxon>
        <taxon>Sphaerodactylidae</taxon>
        <taxon>Sphaerodactylus</taxon>
    </lineage>
</organism>
<reference evidence="1" key="1">
    <citation type="submission" date="2021-08" db="EMBL/GenBank/DDBJ databases">
        <title>The first chromosome-level gecko genome reveals the dynamic sex chromosomes of Neotropical dwarf geckos (Sphaerodactylidae: Sphaerodactylus).</title>
        <authorList>
            <person name="Pinto B.J."/>
            <person name="Keating S.E."/>
            <person name="Gamble T."/>
        </authorList>
    </citation>
    <scope>NUCLEOTIDE SEQUENCE</scope>
    <source>
        <strain evidence="1">TG3544</strain>
    </source>
</reference>